<feature type="compositionally biased region" description="Polar residues" evidence="3">
    <location>
        <begin position="446"/>
        <end position="462"/>
    </location>
</feature>
<dbReference type="InterPro" id="IPR001584">
    <property type="entry name" value="Integrase_cat-core"/>
</dbReference>
<name>A0A8C3IEC1_CHRPI</name>
<dbReference type="SUPFAM" id="SSF53098">
    <property type="entry name" value="Ribonuclease H-like"/>
    <property type="match status" value="1"/>
</dbReference>
<evidence type="ECO:0000313" key="5">
    <source>
        <dbReference type="Ensembl" id="ENSCPBP00000032616.1"/>
    </source>
</evidence>
<accession>A0A8C3IEC1</accession>
<dbReference type="GO" id="GO:0003676">
    <property type="term" value="F:nucleic acid binding"/>
    <property type="evidence" value="ECO:0007669"/>
    <property type="project" value="InterPro"/>
</dbReference>
<dbReference type="AlphaFoldDB" id="A0A8C3IEC1"/>
<dbReference type="FunFam" id="1.10.340.70:FF:000001">
    <property type="entry name" value="Retrovirus-related Pol polyprotein from transposon gypsy-like Protein"/>
    <property type="match status" value="1"/>
</dbReference>
<keyword evidence="6" id="KW-1185">Reference proteome</keyword>
<dbReference type="PANTHER" id="PTHR37984:SF15">
    <property type="entry name" value="INTEGRASE CATALYTIC DOMAIN-CONTAINING PROTEIN"/>
    <property type="match status" value="1"/>
</dbReference>
<evidence type="ECO:0000256" key="3">
    <source>
        <dbReference type="SAM" id="MobiDB-lite"/>
    </source>
</evidence>
<dbReference type="PANTHER" id="PTHR37984">
    <property type="entry name" value="PROTEIN CBG26694"/>
    <property type="match status" value="1"/>
</dbReference>
<dbReference type="PROSITE" id="PS50994">
    <property type="entry name" value="INTEGRASE"/>
    <property type="match status" value="1"/>
</dbReference>
<dbReference type="Pfam" id="PF17921">
    <property type="entry name" value="Integrase_H2C2"/>
    <property type="match status" value="1"/>
</dbReference>
<dbReference type="Gene3D" id="3.30.420.10">
    <property type="entry name" value="Ribonuclease H-like superfamily/Ribonuclease H"/>
    <property type="match status" value="1"/>
</dbReference>
<dbReference type="Pfam" id="PF00665">
    <property type="entry name" value="rve"/>
    <property type="match status" value="1"/>
</dbReference>
<evidence type="ECO:0000256" key="1">
    <source>
        <dbReference type="ARBA" id="ARBA00039658"/>
    </source>
</evidence>
<dbReference type="InterPro" id="IPR041588">
    <property type="entry name" value="Integrase_H2C2"/>
</dbReference>
<dbReference type="InterPro" id="IPR050951">
    <property type="entry name" value="Retrovirus_Pol_polyprotein"/>
</dbReference>
<sequence length="485" mass="54871">AVQSGHNGLQDIDIHGTLLAKREWTKLKLIQGVLHRMATDPLQKQRAQLVLPKEYRALAMRALHDDFGHLGMERTLELICSRFYWPWMDVANYVRSCEVCQRVGKPQDQVKAPLQPLPIIEVPFQRVAVDILGPFPKKTPRGKQYILTFMDFATRWPEAVPLNNTRAKSVCQALADIFARVGWPSNILTDSGTNFLAGTMKNLWEAHGVNHLVATPYHHQTNGLVQRFNGTLGAMICKFVNEHSNDWDLVLQQLLFAYRAVPHPSLGFSPFELVYGREVKGPLQLVKQQWEGFTPSPGTNILDFVSNLQSTLRHSLALAKENLKDAQEEQKARYDKHSRERMEASWEGPFTVQEHLGAVNYLIASPTSNIKPKVYHVNSLKPFYSRELNVCQFTAQETDDAEWPEGVYYEGKKDGGMEEVNLSTTLGRLQRQQIKQLAQALHQFSQPLQDGPNGHTTALTQSSRKKSQPVWNRTSNTICDLGGVS</sequence>
<dbReference type="GeneTree" id="ENSGT01050000244855"/>
<evidence type="ECO:0000259" key="4">
    <source>
        <dbReference type="PROSITE" id="PS50994"/>
    </source>
</evidence>
<dbReference type="InterPro" id="IPR036397">
    <property type="entry name" value="RNaseH_sf"/>
</dbReference>
<dbReference type="Gene3D" id="1.10.340.70">
    <property type="match status" value="1"/>
</dbReference>
<organism evidence="5 6">
    <name type="scientific">Chrysemys picta bellii</name>
    <name type="common">Western painted turtle</name>
    <name type="synonym">Emys bellii</name>
    <dbReference type="NCBI Taxonomy" id="8478"/>
    <lineage>
        <taxon>Eukaryota</taxon>
        <taxon>Metazoa</taxon>
        <taxon>Chordata</taxon>
        <taxon>Craniata</taxon>
        <taxon>Vertebrata</taxon>
        <taxon>Euteleostomi</taxon>
        <taxon>Archelosauria</taxon>
        <taxon>Testudinata</taxon>
        <taxon>Testudines</taxon>
        <taxon>Cryptodira</taxon>
        <taxon>Durocryptodira</taxon>
        <taxon>Testudinoidea</taxon>
        <taxon>Emydidae</taxon>
        <taxon>Chrysemys</taxon>
    </lineage>
</organism>
<dbReference type="Ensembl" id="ENSCPBT00000038369.1">
    <property type="protein sequence ID" value="ENSCPBP00000032616.1"/>
    <property type="gene ID" value="ENSCPBG00000022871.1"/>
</dbReference>
<dbReference type="OMA" id="NTICDLG"/>
<dbReference type="InterPro" id="IPR012337">
    <property type="entry name" value="RNaseH-like_sf"/>
</dbReference>
<feature type="region of interest" description="Disordered" evidence="3">
    <location>
        <begin position="446"/>
        <end position="471"/>
    </location>
</feature>
<feature type="domain" description="Integrase catalytic" evidence="4">
    <location>
        <begin position="119"/>
        <end position="278"/>
    </location>
</feature>
<dbReference type="GO" id="GO:0015074">
    <property type="term" value="P:DNA integration"/>
    <property type="evidence" value="ECO:0007669"/>
    <property type="project" value="InterPro"/>
</dbReference>
<dbReference type="Proteomes" id="UP000694380">
    <property type="component" value="Unplaced"/>
</dbReference>
<keyword evidence="2" id="KW-0175">Coiled coil</keyword>
<dbReference type="InterPro" id="IPR054465">
    <property type="entry name" value="Integrase_p58-like_C"/>
</dbReference>
<reference evidence="5" key="2">
    <citation type="submission" date="2025-09" db="UniProtKB">
        <authorList>
            <consortium name="Ensembl"/>
        </authorList>
    </citation>
    <scope>IDENTIFICATION</scope>
</reference>
<protein>
    <recommendedName>
        <fullName evidence="1">Gypsy retrotransposon integrase-like protein 1</fullName>
    </recommendedName>
</protein>
<evidence type="ECO:0000256" key="2">
    <source>
        <dbReference type="SAM" id="Coils"/>
    </source>
</evidence>
<feature type="coiled-coil region" evidence="2">
    <location>
        <begin position="309"/>
        <end position="340"/>
    </location>
</feature>
<dbReference type="FunFam" id="3.30.420.10:FF:000032">
    <property type="entry name" value="Retrovirus-related Pol polyprotein from transposon 297-like Protein"/>
    <property type="match status" value="1"/>
</dbReference>
<evidence type="ECO:0000313" key="6">
    <source>
        <dbReference type="Proteomes" id="UP000694380"/>
    </source>
</evidence>
<dbReference type="Pfam" id="PF22938">
    <property type="entry name" value="Integrase_p58_C"/>
    <property type="match status" value="1"/>
</dbReference>
<reference evidence="5" key="1">
    <citation type="submission" date="2025-08" db="UniProtKB">
        <authorList>
            <consortium name="Ensembl"/>
        </authorList>
    </citation>
    <scope>IDENTIFICATION</scope>
</reference>
<proteinExistence type="predicted"/>